<keyword evidence="2" id="KW-1185">Reference proteome</keyword>
<evidence type="ECO:0000313" key="1">
    <source>
        <dbReference type="EMBL" id="TRY76939.1"/>
    </source>
</evidence>
<reference evidence="1 2" key="1">
    <citation type="journal article" date="2018" name="Nat. Ecol. Evol.">
        <title>Genomic signatures of mitonuclear coevolution across populations of Tigriopus californicus.</title>
        <authorList>
            <person name="Barreto F.S."/>
            <person name="Watson E.T."/>
            <person name="Lima T.G."/>
            <person name="Willett C.S."/>
            <person name="Edmands S."/>
            <person name="Li W."/>
            <person name="Burton R.S."/>
        </authorList>
    </citation>
    <scope>NUCLEOTIDE SEQUENCE [LARGE SCALE GENOMIC DNA]</scope>
    <source>
        <strain evidence="1 2">San Diego</strain>
    </source>
</reference>
<sequence>MDSVRKAKARLGSYSKWIASCGPEGAAYAKCVAQDLAEVQKGQCQAEFDAFKKCVQTAAKKAGSKL</sequence>
<dbReference type="GO" id="GO:0032981">
    <property type="term" value="P:mitochondrial respiratory chain complex I assembly"/>
    <property type="evidence" value="ECO:0007669"/>
    <property type="project" value="InterPro"/>
</dbReference>
<gene>
    <name evidence="1" type="ORF">TCAL_14709</name>
</gene>
<evidence type="ECO:0008006" key="3">
    <source>
        <dbReference type="Google" id="ProtNLM"/>
    </source>
</evidence>
<dbReference type="PANTHER" id="PTHR34561:SF1">
    <property type="entry name" value="NADH DEHYDROGENASE [UBIQUINONE] 1 ALPHA SUBCOMPLEX ASSEMBLY FACTOR 8"/>
    <property type="match status" value="1"/>
</dbReference>
<name>A0A553PGX3_TIGCA</name>
<proteinExistence type="predicted"/>
<dbReference type="PANTHER" id="PTHR34561">
    <property type="entry name" value="NADH DEHYDROGENASE [UBIQUINONE] 1 ALPHA SUBCOMPLEX ASSEMBLY FACTOR 8"/>
    <property type="match status" value="1"/>
</dbReference>
<dbReference type="Proteomes" id="UP000318571">
    <property type="component" value="Chromosome 5"/>
</dbReference>
<dbReference type="EMBL" id="VCGU01000004">
    <property type="protein sequence ID" value="TRY76939.1"/>
    <property type="molecule type" value="Genomic_DNA"/>
</dbReference>
<comment type="caution">
    <text evidence="1">The sequence shown here is derived from an EMBL/GenBank/DDBJ whole genome shotgun (WGS) entry which is preliminary data.</text>
</comment>
<protein>
    <recommendedName>
        <fullName evidence="3">IMS import disulfide relay-system CHCH-CHCH-like Cx9C domain-containing protein</fullName>
    </recommendedName>
</protein>
<dbReference type="InterPro" id="IPR034595">
    <property type="entry name" value="NDUFAF8"/>
</dbReference>
<organism evidence="1 2">
    <name type="scientific">Tigriopus californicus</name>
    <name type="common">Marine copepod</name>
    <dbReference type="NCBI Taxonomy" id="6832"/>
    <lineage>
        <taxon>Eukaryota</taxon>
        <taxon>Metazoa</taxon>
        <taxon>Ecdysozoa</taxon>
        <taxon>Arthropoda</taxon>
        <taxon>Crustacea</taxon>
        <taxon>Multicrustacea</taxon>
        <taxon>Hexanauplia</taxon>
        <taxon>Copepoda</taxon>
        <taxon>Harpacticoida</taxon>
        <taxon>Harpacticidae</taxon>
        <taxon>Tigriopus</taxon>
    </lineage>
</organism>
<accession>A0A553PGX3</accession>
<dbReference type="GO" id="GO:0005739">
    <property type="term" value="C:mitochondrion"/>
    <property type="evidence" value="ECO:0007669"/>
    <property type="project" value="InterPro"/>
</dbReference>
<dbReference type="AlphaFoldDB" id="A0A553PGX3"/>
<evidence type="ECO:0000313" key="2">
    <source>
        <dbReference type="Proteomes" id="UP000318571"/>
    </source>
</evidence>